<evidence type="ECO:0000313" key="2">
    <source>
        <dbReference type="EMBL" id="SMO51907.1"/>
    </source>
</evidence>
<evidence type="ECO:0000313" key="4">
    <source>
        <dbReference type="Proteomes" id="UP000468990"/>
    </source>
</evidence>
<gene>
    <name evidence="1" type="ORF">GJU42_20940</name>
    <name evidence="2" type="ORF">SAMN06265349_10216</name>
</gene>
<reference evidence="1 4" key="2">
    <citation type="submission" date="2019-11" db="EMBL/GenBank/DDBJ databases">
        <title>Flavobacterium resistens genome.</title>
        <authorList>
            <person name="Wilson V.M."/>
            <person name="Newman J.D."/>
        </authorList>
    </citation>
    <scope>NUCLEOTIDE SEQUENCE [LARGE SCALE GENOMIC DNA]</scope>
    <source>
        <strain evidence="1 4">DSM 19382</strain>
    </source>
</reference>
<sequence>MEKFITEQIKENFTVKVFGEPYSVLNLNLEKENLPSLKQFGDGLSLVKVAGLKTFGSCIKLEKPKFLLLPGKGEKSDDCGFEDSSSILMWKVEKDFSTLDLQISPISISEISNDNDKSFSFSLKLKDCSYSKGVFKGIVQIKAEIFGIKITENIPVKVTIVEGGSIEVFNSYIGALQVVIVINLVAVNKVCARGTAYYGVFSANDEVCATF</sequence>
<accession>A0A521BXI7</accession>
<dbReference type="Proteomes" id="UP000468990">
    <property type="component" value="Unassembled WGS sequence"/>
</dbReference>
<dbReference type="EMBL" id="FXTA01000002">
    <property type="protein sequence ID" value="SMO51907.1"/>
    <property type="molecule type" value="Genomic_DNA"/>
</dbReference>
<dbReference type="OrthoDB" id="9911586at2"/>
<evidence type="ECO:0000313" key="1">
    <source>
        <dbReference type="EMBL" id="MRX70452.1"/>
    </source>
</evidence>
<name>A0A521BXI7_9FLAO</name>
<dbReference type="RefSeq" id="WP_142449862.1">
    <property type="nucleotide sequence ID" value="NZ_FXTA01000002.1"/>
</dbReference>
<keyword evidence="4" id="KW-1185">Reference proteome</keyword>
<dbReference type="Proteomes" id="UP000317289">
    <property type="component" value="Unassembled WGS sequence"/>
</dbReference>
<reference evidence="2 3" key="1">
    <citation type="submission" date="2017-05" db="EMBL/GenBank/DDBJ databases">
        <authorList>
            <person name="Varghese N."/>
            <person name="Submissions S."/>
        </authorList>
    </citation>
    <scope>NUCLEOTIDE SEQUENCE [LARGE SCALE GENOMIC DNA]</scope>
    <source>
        <strain evidence="2 3">DSM 19382</strain>
    </source>
</reference>
<dbReference type="EMBL" id="WKKG01000015">
    <property type="protein sequence ID" value="MRX70452.1"/>
    <property type="molecule type" value="Genomic_DNA"/>
</dbReference>
<protein>
    <submittedName>
        <fullName evidence="2">Uncharacterized protein</fullName>
    </submittedName>
</protein>
<proteinExistence type="predicted"/>
<dbReference type="AlphaFoldDB" id="A0A521BXI7"/>
<evidence type="ECO:0000313" key="3">
    <source>
        <dbReference type="Proteomes" id="UP000317289"/>
    </source>
</evidence>
<organism evidence="2 3">
    <name type="scientific">Flavobacterium resistens</name>
    <dbReference type="NCBI Taxonomy" id="443612"/>
    <lineage>
        <taxon>Bacteria</taxon>
        <taxon>Pseudomonadati</taxon>
        <taxon>Bacteroidota</taxon>
        <taxon>Flavobacteriia</taxon>
        <taxon>Flavobacteriales</taxon>
        <taxon>Flavobacteriaceae</taxon>
        <taxon>Flavobacterium</taxon>
    </lineage>
</organism>